<keyword evidence="3" id="KW-1185">Reference proteome</keyword>
<feature type="compositionally biased region" description="Polar residues" evidence="1">
    <location>
        <begin position="886"/>
        <end position="922"/>
    </location>
</feature>
<feature type="compositionally biased region" description="Polar residues" evidence="1">
    <location>
        <begin position="648"/>
        <end position="675"/>
    </location>
</feature>
<organism evidence="2 3">
    <name type="scientific">Chaetoceros tenuissimus</name>
    <dbReference type="NCBI Taxonomy" id="426638"/>
    <lineage>
        <taxon>Eukaryota</taxon>
        <taxon>Sar</taxon>
        <taxon>Stramenopiles</taxon>
        <taxon>Ochrophyta</taxon>
        <taxon>Bacillariophyta</taxon>
        <taxon>Coscinodiscophyceae</taxon>
        <taxon>Chaetocerotophycidae</taxon>
        <taxon>Chaetocerotales</taxon>
        <taxon>Chaetocerotaceae</taxon>
        <taxon>Chaetoceros</taxon>
    </lineage>
</organism>
<reference evidence="2 3" key="1">
    <citation type="journal article" date="2021" name="Sci. Rep.">
        <title>The genome of the diatom Chaetoceros tenuissimus carries an ancient integrated fragment of an extant virus.</title>
        <authorList>
            <person name="Hongo Y."/>
            <person name="Kimura K."/>
            <person name="Takaki Y."/>
            <person name="Yoshida Y."/>
            <person name="Baba S."/>
            <person name="Kobayashi G."/>
            <person name="Nagasaki K."/>
            <person name="Hano T."/>
            <person name="Tomaru Y."/>
        </authorList>
    </citation>
    <scope>NUCLEOTIDE SEQUENCE [LARGE SCALE GENOMIC DNA]</scope>
    <source>
        <strain evidence="2 3">NIES-3715</strain>
    </source>
</reference>
<feature type="region of interest" description="Disordered" evidence="1">
    <location>
        <begin position="209"/>
        <end position="338"/>
    </location>
</feature>
<comment type="caution">
    <text evidence="2">The sequence shown here is derived from an EMBL/GenBank/DDBJ whole genome shotgun (WGS) entry which is preliminary data.</text>
</comment>
<feature type="compositionally biased region" description="Polar residues" evidence="1">
    <location>
        <begin position="1268"/>
        <end position="1278"/>
    </location>
</feature>
<feature type="region of interest" description="Disordered" evidence="1">
    <location>
        <begin position="634"/>
        <end position="675"/>
    </location>
</feature>
<feature type="compositionally biased region" description="Polar residues" evidence="1">
    <location>
        <begin position="1217"/>
        <end position="1235"/>
    </location>
</feature>
<evidence type="ECO:0000313" key="2">
    <source>
        <dbReference type="EMBL" id="GFH58225.1"/>
    </source>
</evidence>
<feature type="compositionally biased region" description="Basic and acidic residues" evidence="1">
    <location>
        <begin position="1236"/>
        <end position="1266"/>
    </location>
</feature>
<evidence type="ECO:0000313" key="3">
    <source>
        <dbReference type="Proteomes" id="UP001054902"/>
    </source>
</evidence>
<dbReference type="EMBL" id="BLLK01000061">
    <property type="protein sequence ID" value="GFH58225.1"/>
    <property type="molecule type" value="Genomic_DNA"/>
</dbReference>
<name>A0AAD3D814_9STRA</name>
<feature type="compositionally biased region" description="Polar residues" evidence="1">
    <location>
        <begin position="861"/>
        <end position="870"/>
    </location>
</feature>
<feature type="compositionally biased region" description="Low complexity" evidence="1">
    <location>
        <begin position="636"/>
        <end position="647"/>
    </location>
</feature>
<feature type="compositionally biased region" description="Low complexity" evidence="1">
    <location>
        <begin position="923"/>
        <end position="935"/>
    </location>
</feature>
<sequence length="1416" mass="161335">MRNLQSSSNSPNSSSTLTDVSSSGSNGPHGFTLEDFNNLPEEVLVFNGTLLGPYKSGFDQILDFVVRIAFTESSDDTIGDFAAQLMSLKEEHVPLVKFLEITQDLSKVFPHLASVEENQLDKLVLNYFAHFSVFKTIFEVQNCGNGSVLLKKKSDFSEAKAILESFGDSNGTQKADDEQLAATARTTYAKVAANVSSPAIDNVNHVSTSASTGKIGQVHKKIGNNKDVRDEGDEEYLFPKKHAKATPVPAPSKHENTDSNFYSGLKDTDDDDDEDDEIQVLSQPHQDKLEEGMIDSGANHPIQPSKMKMNLMESQHHQRKSAPTAPMKPNLEDSQISYASSDGYDSKVLEEAQAENHRDRFIGVGNLRHEYSWDTDDDQDLSFLTQRSNENDILSRLPGMTATAQDAETSELSATLVQYNAQLQKKIRKLKKTDGSILKNLKLLKDAEESYRKHDKSVRKDHDDRYQCHKKEISTQWFEIMSTNQSILDGMQQERSMNQSILDGMKQERIKMQNIGNLTKKHLADVQDIKVECSEMKTLCAELLQDTIQNRKQAETANHLTAESKEHMDTFHMEFRKDLQQATMIQHQLQQTKRLKRFDDLEANFHDALERLHALESSQPTVVTGTSTSSAIHMEASSNSNSSAPASQEVSNDSSTQHPSANVDPSTTNTTVPDVSRTTIGEDMTFAQAFQPVEGTRTLEGTFIRHAHVHNDPTQIVSIFDMGDSQYKAIWQNSRRELFIAELEQYIWVETAAGFQWHNVLYPIFNEDSVEYEAETLISPRETRLIRGSNVKRIQTVPKVGQYVLTHGTQWNKVITQKLSSSELCLQVQSLLDPLIISDININQVKKIADRPPQFAHVDLTPTSTPTRSSHGPPGGCAGNVFRSIPNVNANDRSVPIQNQHNSTSTEENQQGNTEYQNGHTPQQNFQQSQFHHNSPFGQQQHSPFHGSTYGTTYRHYTPNLDAYQFIYPWDPQNPQSQTTSYFKIKDFKKDKVLSKCNQLELENGKATNFTDWYDDFVWVCNDLHILLKRTDEIKVLESVNDLLVPNENNCLNFNAMKKEASRVLYDLFHTTGEHLLQADRRSLSNLPTYKRRRDGLEFLFKVVTKHHPSYNTSRCRKIQFGPKFQPAEHSIFQFAHQLMDWKHEQAQPFTPLELSKYFIEQMDSRFEIGKGLVLLDIQNLEDKYGREVDLVNHLHLSLPNIVDHLLQRTTTDSEKQNLYSGTLESPTIPSVNKTDFSRGREQSRERDSRYRSRSTERSRPQDRRYNSRSTSRDSYNSKPRAASKSIPQQEPSLCPICKQSARRCKDGCINVGISLSVQDYLQKYPHRDRTKLLRDYEESQETFIKKMKDNYYKRQKARIKKVQLVEKLQNNPALTADQITSMTESFVRTKEAEDPDLFYGAFDRSLEDDQEPMLA</sequence>
<feature type="compositionally biased region" description="Low complexity" evidence="1">
    <location>
        <begin position="1"/>
        <end position="25"/>
    </location>
</feature>
<feature type="region of interest" description="Disordered" evidence="1">
    <location>
        <begin position="1213"/>
        <end position="1292"/>
    </location>
</feature>
<accession>A0AAD3D814</accession>
<evidence type="ECO:0000256" key="1">
    <source>
        <dbReference type="SAM" id="MobiDB-lite"/>
    </source>
</evidence>
<protein>
    <submittedName>
        <fullName evidence="2">Uncharacterized protein</fullName>
    </submittedName>
</protein>
<feature type="region of interest" description="Disordered" evidence="1">
    <location>
        <begin position="856"/>
        <end position="951"/>
    </location>
</feature>
<feature type="compositionally biased region" description="Acidic residues" evidence="1">
    <location>
        <begin position="268"/>
        <end position="278"/>
    </location>
</feature>
<feature type="region of interest" description="Disordered" evidence="1">
    <location>
        <begin position="1"/>
        <end position="26"/>
    </location>
</feature>
<gene>
    <name evidence="2" type="ORF">CTEN210_14701</name>
</gene>
<dbReference type="Proteomes" id="UP001054902">
    <property type="component" value="Unassembled WGS sequence"/>
</dbReference>
<proteinExistence type="predicted"/>